<name>A0ABW7TQ20_9NOCA</name>
<dbReference type="PANTHER" id="PTHR32097:SF4">
    <property type="entry name" value="GENERAL STRESS PROTEIN 16U"/>
    <property type="match status" value="1"/>
</dbReference>
<evidence type="ECO:0000313" key="4">
    <source>
        <dbReference type="EMBL" id="MFI1462233.1"/>
    </source>
</evidence>
<keyword evidence="5" id="KW-1185">Reference proteome</keyword>
<feature type="region of interest" description="Disordered" evidence="2">
    <location>
        <begin position="167"/>
        <end position="189"/>
    </location>
</feature>
<dbReference type="InterPro" id="IPR036465">
    <property type="entry name" value="vWFA_dom_sf"/>
</dbReference>
<protein>
    <submittedName>
        <fullName evidence="4">VWA domain-containing protein</fullName>
    </submittedName>
</protein>
<evidence type="ECO:0000313" key="5">
    <source>
        <dbReference type="Proteomes" id="UP001611263"/>
    </source>
</evidence>
<gene>
    <name evidence="4" type="ORF">ACH4WX_16080</name>
</gene>
<comment type="similarity">
    <text evidence="1">Belongs to the CAPAB/TerDEXZ family.</text>
</comment>
<dbReference type="Pfam" id="PF10138">
    <property type="entry name" value="vWA-TerF-like"/>
    <property type="match status" value="1"/>
</dbReference>
<dbReference type="RefSeq" id="WP_063820676.1">
    <property type="nucleotide sequence ID" value="NZ_JBIRUQ010000003.1"/>
</dbReference>
<dbReference type="PANTHER" id="PTHR32097">
    <property type="entry name" value="CAMP-BINDING PROTEIN 1-RELATED"/>
    <property type="match status" value="1"/>
</dbReference>
<dbReference type="SUPFAM" id="SSF53300">
    <property type="entry name" value="vWA-like"/>
    <property type="match status" value="1"/>
</dbReference>
<proteinExistence type="inferred from homology"/>
<dbReference type="InterPro" id="IPR003325">
    <property type="entry name" value="TerD"/>
</dbReference>
<organism evidence="4 5">
    <name type="scientific">Nocardia carnea</name>
    <dbReference type="NCBI Taxonomy" id="37328"/>
    <lineage>
        <taxon>Bacteria</taxon>
        <taxon>Bacillati</taxon>
        <taxon>Actinomycetota</taxon>
        <taxon>Actinomycetes</taxon>
        <taxon>Mycobacteriales</taxon>
        <taxon>Nocardiaceae</taxon>
        <taxon>Nocardia</taxon>
    </lineage>
</organism>
<feature type="domain" description="VWFA" evidence="3">
    <location>
        <begin position="230"/>
        <end position="413"/>
    </location>
</feature>
<dbReference type="CDD" id="cd06974">
    <property type="entry name" value="TerD_like"/>
    <property type="match status" value="1"/>
</dbReference>
<reference evidence="4 5" key="1">
    <citation type="submission" date="2024-10" db="EMBL/GenBank/DDBJ databases">
        <title>The Natural Products Discovery Center: Release of the First 8490 Sequenced Strains for Exploring Actinobacteria Biosynthetic Diversity.</title>
        <authorList>
            <person name="Kalkreuter E."/>
            <person name="Kautsar S.A."/>
            <person name="Yang D."/>
            <person name="Bader C.D."/>
            <person name="Teijaro C.N."/>
            <person name="Fluegel L."/>
            <person name="Davis C.M."/>
            <person name="Simpson J.R."/>
            <person name="Lauterbach L."/>
            <person name="Steele A.D."/>
            <person name="Gui C."/>
            <person name="Meng S."/>
            <person name="Li G."/>
            <person name="Viehrig K."/>
            <person name="Ye F."/>
            <person name="Su P."/>
            <person name="Kiefer A.F."/>
            <person name="Nichols A."/>
            <person name="Cepeda A.J."/>
            <person name="Yan W."/>
            <person name="Fan B."/>
            <person name="Jiang Y."/>
            <person name="Adhikari A."/>
            <person name="Zheng C.-J."/>
            <person name="Schuster L."/>
            <person name="Cowan T.M."/>
            <person name="Smanski M.J."/>
            <person name="Chevrette M.G."/>
            <person name="De Carvalho L.P.S."/>
            <person name="Shen B."/>
        </authorList>
    </citation>
    <scope>NUCLEOTIDE SEQUENCE [LARGE SCALE GENOMIC DNA]</scope>
    <source>
        <strain evidence="4 5">NPDC020568</strain>
    </source>
</reference>
<dbReference type="PROSITE" id="PS50234">
    <property type="entry name" value="VWFA"/>
    <property type="match status" value="1"/>
</dbReference>
<dbReference type="InterPro" id="IPR051324">
    <property type="entry name" value="Stress/Tellurium_Resist"/>
</dbReference>
<dbReference type="EMBL" id="JBIRUQ010000003">
    <property type="protein sequence ID" value="MFI1462233.1"/>
    <property type="molecule type" value="Genomic_DNA"/>
</dbReference>
<sequence length="448" mass="48670">MTTQLLEGQNDPLDLDDLTISLDIAAAADLAALLVTNAGTVRSDADFVFFNAPSGPGTRLRPGLGGQPGVLEISLSAIPADIAQVRVVVALDSPDTVFGRLPAPTTTVSDTAGNSLYTYRMADLGAETVVVAVEIYRRSGSWKIRAVGRGYAGGLAELVTAHGITVADEPSASPPPDRTENTPPSHVDGDIRTARGEEKLSLEKRAKLDLRKREVVKVLLEKGVRSVRARVVLVIDKTGSMRRLYSTGTVQRVVERMIPVAIQLDDDGRIEPYLYAADYAKLPDITVDRTDEWSTEYLHLRGRHGGIDYAEIGGTNNELPIMREIIASLNRHSDPTLVLFFTDGGFRERAKISALLRKASELPAFWQFIGLGRADYGLLQNLDTMTGRQVDNTGFFSVDDIDILTDADLYDRLLGEFPDWLRAARSAGIAPRHPASTEVTTSLGQDSS</sequence>
<dbReference type="Proteomes" id="UP001611263">
    <property type="component" value="Unassembled WGS sequence"/>
</dbReference>
<dbReference type="GeneID" id="93508171"/>
<evidence type="ECO:0000256" key="2">
    <source>
        <dbReference type="SAM" id="MobiDB-lite"/>
    </source>
</evidence>
<dbReference type="InterPro" id="IPR019303">
    <property type="entry name" value="vWA_TerF_C"/>
</dbReference>
<dbReference type="Pfam" id="PF02342">
    <property type="entry name" value="TerD"/>
    <property type="match status" value="1"/>
</dbReference>
<evidence type="ECO:0000256" key="1">
    <source>
        <dbReference type="ARBA" id="ARBA00008775"/>
    </source>
</evidence>
<evidence type="ECO:0000259" key="3">
    <source>
        <dbReference type="PROSITE" id="PS50234"/>
    </source>
</evidence>
<dbReference type="InterPro" id="IPR002035">
    <property type="entry name" value="VWF_A"/>
</dbReference>
<accession>A0ABW7TQ20</accession>
<comment type="caution">
    <text evidence="4">The sequence shown here is derived from an EMBL/GenBank/DDBJ whole genome shotgun (WGS) entry which is preliminary data.</text>
</comment>
<dbReference type="Gene3D" id="2.60.60.30">
    <property type="entry name" value="sav2460 like domains"/>
    <property type="match status" value="1"/>
</dbReference>